<dbReference type="RefSeq" id="NP_944121.1">
    <property type="nucleotide sequence ID" value="NC_005260.1"/>
</dbReference>
<accession>Q76YK2</accession>
<dbReference type="EMBL" id="AY266303">
    <property type="protein sequence ID" value="AAQ17893.1"/>
    <property type="molecule type" value="Genomic_DNA"/>
</dbReference>
<reference evidence="1 2" key="1">
    <citation type="journal article" date="2001" name="J. Bacteriol.">
        <title>Phylogeny of the major head and tail genes of the wide-ranging T4-type bacteriophages.</title>
        <authorList>
            <person name="Tetart F."/>
            <person name="Desplats C."/>
            <person name="Kutateladze M."/>
            <person name="Monod C."/>
            <person name="Ackermann H.W."/>
            <person name="Krisch H.M."/>
        </authorList>
    </citation>
    <scope>NUCLEOTIDE SEQUENCE</scope>
</reference>
<dbReference type="OrthoDB" id="23418at10239"/>
<gene>
    <name evidence="1" type="ORF">Aeh1ORF232c</name>
</gene>
<evidence type="ECO:0000313" key="1">
    <source>
        <dbReference type="EMBL" id="AAQ17893.1"/>
    </source>
</evidence>
<dbReference type="KEGG" id="vg:2657981"/>
<name>Q76YK2_9CAUD</name>
<protein>
    <submittedName>
        <fullName evidence="1">Uncharacterized protein</fullName>
    </submittedName>
</protein>
<keyword evidence="2" id="KW-1185">Reference proteome</keyword>
<dbReference type="Proteomes" id="UP000002555">
    <property type="component" value="Segment"/>
</dbReference>
<proteinExistence type="predicted"/>
<evidence type="ECO:0000313" key="2">
    <source>
        <dbReference type="Proteomes" id="UP000002555"/>
    </source>
</evidence>
<organism evidence="1 2">
    <name type="scientific">Aeromonas phage Aeh1</name>
    <dbReference type="NCBI Taxonomy" id="2880362"/>
    <lineage>
        <taxon>Viruses</taxon>
        <taxon>Duplodnaviria</taxon>
        <taxon>Heunggongvirae</taxon>
        <taxon>Uroviricota</taxon>
        <taxon>Caudoviricetes</taxon>
        <taxon>Pantevenvirales</taxon>
        <taxon>Straboviridae</taxon>
        <taxon>Cinqassovirus</taxon>
        <taxon>Cinqassovirus aeh1</taxon>
    </lineage>
</organism>
<sequence length="163" mass="17895">MAKREKAIAPTEVSELEVVKQDAPVVDEVPVVEEVVTETEVPAPVVVAGEPEPIVNKIIIEGPVVIEPMQPVSKEIPSTAFGLVGEDYPWAWNMSNISGKYWFSCIDAGQYAELKSDAGSDFKKFVANLIRYSGMPVVVREPRNSMFVHVSEDGITESTVIYL</sequence>